<comment type="caution">
    <text evidence="3">The sequence shown here is derived from an EMBL/GenBank/DDBJ whole genome shotgun (WGS) entry which is preliminary data.</text>
</comment>
<evidence type="ECO:0008006" key="5">
    <source>
        <dbReference type="Google" id="ProtNLM"/>
    </source>
</evidence>
<feature type="region of interest" description="Disordered" evidence="1">
    <location>
        <begin position="164"/>
        <end position="285"/>
    </location>
</feature>
<proteinExistence type="predicted"/>
<feature type="transmembrane region" description="Helical" evidence="2">
    <location>
        <begin position="102"/>
        <end position="118"/>
    </location>
</feature>
<evidence type="ECO:0000256" key="2">
    <source>
        <dbReference type="SAM" id="Phobius"/>
    </source>
</evidence>
<feature type="compositionally biased region" description="Basic and acidic residues" evidence="1">
    <location>
        <begin position="276"/>
        <end position="285"/>
    </location>
</feature>
<reference evidence="4" key="1">
    <citation type="submission" date="2023-07" db="EMBL/GenBank/DDBJ databases">
        <title>30 novel species of actinomycetes from the DSMZ collection.</title>
        <authorList>
            <person name="Nouioui I."/>
        </authorList>
    </citation>
    <scope>NUCLEOTIDE SEQUENCE [LARGE SCALE GENOMIC DNA]</scope>
    <source>
        <strain evidence="4">DSM 41886</strain>
    </source>
</reference>
<evidence type="ECO:0000313" key="3">
    <source>
        <dbReference type="EMBL" id="MDT0441814.1"/>
    </source>
</evidence>
<feature type="compositionally biased region" description="Low complexity" evidence="1">
    <location>
        <begin position="244"/>
        <end position="253"/>
    </location>
</feature>
<dbReference type="Proteomes" id="UP001183615">
    <property type="component" value="Unassembled WGS sequence"/>
</dbReference>
<feature type="transmembrane region" description="Helical" evidence="2">
    <location>
        <begin position="124"/>
        <end position="140"/>
    </location>
</feature>
<keyword evidence="2" id="KW-0472">Membrane</keyword>
<keyword evidence="4" id="KW-1185">Reference proteome</keyword>
<keyword evidence="2" id="KW-0812">Transmembrane</keyword>
<keyword evidence="2" id="KW-1133">Transmembrane helix</keyword>
<evidence type="ECO:0000313" key="4">
    <source>
        <dbReference type="Proteomes" id="UP001183615"/>
    </source>
</evidence>
<dbReference type="RefSeq" id="WP_311615928.1">
    <property type="nucleotide sequence ID" value="NZ_JAVREV010000002.1"/>
</dbReference>
<organism evidence="3 4">
    <name type="scientific">Streptomyces johnsoniae</name>
    <dbReference type="NCBI Taxonomy" id="3075532"/>
    <lineage>
        <taxon>Bacteria</taxon>
        <taxon>Bacillati</taxon>
        <taxon>Actinomycetota</taxon>
        <taxon>Actinomycetes</taxon>
        <taxon>Kitasatosporales</taxon>
        <taxon>Streptomycetaceae</taxon>
        <taxon>Streptomyces</taxon>
    </lineage>
</organism>
<protein>
    <recommendedName>
        <fullName evidence="5">Integral membrane protein</fullName>
    </recommendedName>
</protein>
<evidence type="ECO:0000256" key="1">
    <source>
        <dbReference type="SAM" id="MobiDB-lite"/>
    </source>
</evidence>
<sequence length="285" mass="31449">MSSSGLIFAMIVGAWAAYLVPMWLRRQDELNEARPTERFSTAIRLLTRGKRAAAAPANEEPAEAAPPDVSADVRAFAEPVSQPKPAATPNPRAKVLARRRRTTMALLLTFTLSGIFALTAGSGYLWLPAIPAVLLTAYVVHVRRQERRRYAVALDRRRAEEAARRLHERTQRSAAAVPEKPAAAVVEQTDHAEWVDQQRRRTRPPEDEQEGWDPAPVPVPTYVNAPVAPRTTRGVDLDAPDTWSAARSTTAGTPPAPRTADTKAPQRTPLFDQYADEDRRRAAGE</sequence>
<gene>
    <name evidence="3" type="ORF">RM779_04260</name>
</gene>
<feature type="compositionally biased region" description="Low complexity" evidence="1">
    <location>
        <begin position="174"/>
        <end position="187"/>
    </location>
</feature>
<name>A0ABU2S046_9ACTN</name>
<feature type="transmembrane region" description="Helical" evidence="2">
    <location>
        <begin position="6"/>
        <end position="24"/>
    </location>
</feature>
<accession>A0ABU2S046</accession>
<dbReference type="EMBL" id="JAVREV010000002">
    <property type="protein sequence ID" value="MDT0441814.1"/>
    <property type="molecule type" value="Genomic_DNA"/>
</dbReference>
<feature type="compositionally biased region" description="Basic and acidic residues" evidence="1">
    <location>
        <begin position="188"/>
        <end position="206"/>
    </location>
</feature>